<protein>
    <submittedName>
        <fullName evidence="1">Uncharacterized protein</fullName>
    </submittedName>
</protein>
<sequence>MSDWISRVTEERNELVERIKKLRSFLKQPKPENVSATQWELMQDQLYAMYAYSGVLSLRLEEVEN</sequence>
<organism evidence="1 2">
    <name type="scientific">Faucicola osloensis</name>
    <name type="common">Moraxella osloensis</name>
    <dbReference type="NCBI Taxonomy" id="34062"/>
    <lineage>
        <taxon>Bacteria</taxon>
        <taxon>Pseudomonadati</taxon>
        <taxon>Pseudomonadota</taxon>
        <taxon>Gammaproteobacteria</taxon>
        <taxon>Moraxellales</taxon>
        <taxon>Moraxellaceae</taxon>
        <taxon>Faucicola</taxon>
    </lineage>
</organism>
<dbReference type="Pfam" id="PF21825">
    <property type="entry name" value="crAss001_48"/>
    <property type="match status" value="1"/>
</dbReference>
<dbReference type="AlphaFoldDB" id="A0A2I1RIX6"/>
<dbReference type="RefSeq" id="WP_101964096.1">
    <property type="nucleotide sequence ID" value="NZ_PKJS01000005.1"/>
</dbReference>
<evidence type="ECO:0000313" key="1">
    <source>
        <dbReference type="EMBL" id="PKZ69058.1"/>
    </source>
</evidence>
<dbReference type="EMBL" id="PKJS01000005">
    <property type="protein sequence ID" value="PKZ69058.1"/>
    <property type="molecule type" value="Genomic_DNA"/>
</dbReference>
<proteinExistence type="predicted"/>
<reference evidence="1 2" key="1">
    <citation type="submission" date="2017-12" db="EMBL/GenBank/DDBJ databases">
        <title>Phylogenetic diversity of female urinary microbiome.</title>
        <authorList>
            <person name="Thomas-White K."/>
            <person name="Wolfe A.J."/>
        </authorList>
    </citation>
    <scope>NUCLEOTIDE SEQUENCE [LARGE SCALE GENOMIC DNA]</scope>
    <source>
        <strain evidence="1 2">UMB0416</strain>
    </source>
</reference>
<name>A0A2I1RIX6_FAUOS</name>
<evidence type="ECO:0000313" key="2">
    <source>
        <dbReference type="Proteomes" id="UP000234914"/>
    </source>
</evidence>
<gene>
    <name evidence="1" type="ORF">CYJ96_04485</name>
</gene>
<comment type="caution">
    <text evidence="1">The sequence shown here is derived from an EMBL/GenBank/DDBJ whole genome shotgun (WGS) entry which is preliminary data.</text>
</comment>
<dbReference type="InterPro" id="IPR054052">
    <property type="entry name" value="Y16Q-like"/>
</dbReference>
<dbReference type="Proteomes" id="UP000234914">
    <property type="component" value="Unassembled WGS sequence"/>
</dbReference>
<accession>A0A2I1RIX6</accession>